<evidence type="ECO:0000256" key="2">
    <source>
        <dbReference type="PIRNR" id="PIRNR006429"/>
    </source>
</evidence>
<dbReference type="RefSeq" id="WP_244078975.1">
    <property type="nucleotide sequence ID" value="NZ_BQNW01000001.1"/>
</dbReference>
<dbReference type="PIRSF" id="PIRSF006429">
    <property type="entry name" value="GOGAT_lg_2"/>
    <property type="match status" value="1"/>
</dbReference>
<dbReference type="EMBL" id="JAPXGP010000008">
    <property type="protein sequence ID" value="MCZ6162402.1"/>
    <property type="molecule type" value="Genomic_DNA"/>
</dbReference>
<dbReference type="PANTHER" id="PTHR43819">
    <property type="entry name" value="ARCHAEAL-TYPE GLUTAMATE SYNTHASE [NADPH]"/>
    <property type="match status" value="1"/>
</dbReference>
<evidence type="ECO:0000256" key="1">
    <source>
        <dbReference type="ARBA" id="ARBA00009716"/>
    </source>
</evidence>
<organism evidence="5 6">
    <name type="scientific">Campylobacter ureolyticus</name>
    <dbReference type="NCBI Taxonomy" id="827"/>
    <lineage>
        <taxon>Bacteria</taxon>
        <taxon>Pseudomonadati</taxon>
        <taxon>Campylobacterota</taxon>
        <taxon>Epsilonproteobacteria</taxon>
        <taxon>Campylobacterales</taxon>
        <taxon>Campylobacteraceae</taxon>
        <taxon>Campylobacter</taxon>
    </lineage>
</organism>
<accession>A0A9Q4KQN5</accession>
<dbReference type="CDD" id="cd02808">
    <property type="entry name" value="GltS_FMN"/>
    <property type="match status" value="1"/>
</dbReference>
<dbReference type="Proteomes" id="UP001075461">
    <property type="component" value="Unassembled WGS sequence"/>
</dbReference>
<reference evidence="5" key="1">
    <citation type="submission" date="2022-12" db="EMBL/GenBank/DDBJ databases">
        <title>Species Delineation and Comparative Genomics within the Campylobacter ureolyticus Complex.</title>
        <authorList>
            <person name="Maki J."/>
            <person name="Howard M."/>
            <person name="Connelly S."/>
            <person name="Hardy D.J."/>
            <person name="Cameron A."/>
        </authorList>
    </citation>
    <scope>NUCLEOTIDE SEQUENCE</scope>
    <source>
        <strain evidence="5">URMC_786</strain>
        <strain evidence="4">URMC_787</strain>
    </source>
</reference>
<evidence type="ECO:0000259" key="3">
    <source>
        <dbReference type="Pfam" id="PF01645"/>
    </source>
</evidence>
<dbReference type="EMBL" id="JAPXGO010000003">
    <property type="protein sequence ID" value="MCZ6159734.1"/>
    <property type="molecule type" value="Genomic_DNA"/>
</dbReference>
<dbReference type="AlphaFoldDB" id="A0A9Q4KQN5"/>
<protein>
    <submittedName>
        <fullName evidence="5">FMN-binding glutamate synthase family protein</fullName>
    </submittedName>
</protein>
<dbReference type="SUPFAM" id="SSF51395">
    <property type="entry name" value="FMN-linked oxidoreductases"/>
    <property type="match status" value="1"/>
</dbReference>
<dbReference type="Proteomes" id="UP001075225">
    <property type="component" value="Unassembled WGS sequence"/>
</dbReference>
<gene>
    <name evidence="4" type="ORF">O6B32_04485</name>
    <name evidence="5" type="ORF">O6B92_08685</name>
</gene>
<dbReference type="InterPro" id="IPR013785">
    <property type="entry name" value="Aldolase_TIM"/>
</dbReference>
<dbReference type="GO" id="GO:0015930">
    <property type="term" value="F:glutamate synthase activity"/>
    <property type="evidence" value="ECO:0007669"/>
    <property type="project" value="InterPro"/>
</dbReference>
<evidence type="ECO:0000313" key="5">
    <source>
        <dbReference type="EMBL" id="MCZ6162402.1"/>
    </source>
</evidence>
<dbReference type="PANTHER" id="PTHR43819:SF1">
    <property type="entry name" value="ARCHAEAL-TYPE GLUTAMATE SYNTHASE [NADPH]"/>
    <property type="match status" value="1"/>
</dbReference>
<evidence type="ECO:0000313" key="6">
    <source>
        <dbReference type="Proteomes" id="UP001075461"/>
    </source>
</evidence>
<dbReference type="InterPro" id="IPR024188">
    <property type="entry name" value="GltB"/>
</dbReference>
<name>A0A9Q4KQN5_9BACT</name>
<sequence>MLSFIIFLLVAFLFALFVYDRYVQRKSSLLINYPVIARFRYLFELLREPFRQYFAKEDFYESRDKIDWVYKASKDKNLYISFSVSQSYDGSRFLLKHASHVFNADEINGNFSVKIGNSTCKNPFITKSVIVRSAMSDGALSPEATRAFSSAGIEARFPINIGEGGLTTNYFFRHKITSENKKYLEIIEGTPSQKQIYNIYKRLFNHTVAIRKYRNLVLKGIEAKDSFAVDKKNLSFYRINWNAPLENFPNEIPSDVADLIFQIGSGLYGVRDENAKFDELKYQKVMRFCKATEIKIAQGAKQTGGRLLGEKVTPEIAYYRGVKEGVDIISPNRFPYANDYNELFNFISRLKELSEKPVGFKIIVSDINEVENMVKILKDRFDTKKTLPDFISIDGGDGGTGAAPLELMESVGLRLPYALYIVDFTLKKYGIREHFKIIGSSKVLTPDDVAITLCLGADLVGIARGFMMSGGCIRARVCSGALKHQCPVGMATQDKKKRLSYLINEKAITIANYHKNLLKSLKTIMAISGIDSVDKFNSKMISFKTKSGNCYFDIDKYFEEKLHL</sequence>
<comment type="caution">
    <text evidence="5">The sequence shown here is derived from an EMBL/GenBank/DDBJ whole genome shotgun (WGS) entry which is preliminary data.</text>
</comment>
<proteinExistence type="inferred from homology"/>
<dbReference type="GO" id="GO:0006537">
    <property type="term" value="P:glutamate biosynthetic process"/>
    <property type="evidence" value="ECO:0007669"/>
    <property type="project" value="InterPro"/>
</dbReference>
<comment type="similarity">
    <text evidence="1 2">Belongs to the glutamate synthase family.</text>
</comment>
<dbReference type="Gene3D" id="3.20.20.70">
    <property type="entry name" value="Aldolase class I"/>
    <property type="match status" value="1"/>
</dbReference>
<feature type="domain" description="Glutamate synthase" evidence="3">
    <location>
        <begin position="114"/>
        <end position="530"/>
    </location>
</feature>
<dbReference type="InterPro" id="IPR002932">
    <property type="entry name" value="Glu_synthdom"/>
</dbReference>
<dbReference type="Pfam" id="PF01645">
    <property type="entry name" value="Glu_synthase"/>
    <property type="match status" value="1"/>
</dbReference>
<evidence type="ECO:0000313" key="4">
    <source>
        <dbReference type="EMBL" id="MCZ6159734.1"/>
    </source>
</evidence>